<sequence>MKRKALKQTKLYRTLCNLWVKKACAEDRKLGVDFAAWEENPAPLHGNKYQPSTDGLKEVLDKLPIKDTDVIVDIGCGKGKAMYLMSRFPFAYIDGIEFSKELCQTARENFKKLHLPQCTVIQADAAEFECYDDYNYFYIFNSFPRAVFRKMLNHILYSLAKNPRKIYFIYLNPVCHDMLIETGVFKLLFRKRHLIRWFQYYCYTN</sequence>
<accession>A0ABR7EF21</accession>
<dbReference type="Pfam" id="PF13649">
    <property type="entry name" value="Methyltransf_25"/>
    <property type="match status" value="1"/>
</dbReference>
<keyword evidence="2" id="KW-0808">Transferase</keyword>
<dbReference type="GO" id="GO:0008168">
    <property type="term" value="F:methyltransferase activity"/>
    <property type="evidence" value="ECO:0007669"/>
    <property type="project" value="UniProtKB-KW"/>
</dbReference>
<dbReference type="Proteomes" id="UP000606889">
    <property type="component" value="Unassembled WGS sequence"/>
</dbReference>
<dbReference type="EMBL" id="JACOON010000002">
    <property type="protein sequence ID" value="MBC5647719.1"/>
    <property type="molecule type" value="Genomic_DNA"/>
</dbReference>
<name>A0ABR7EF21_9FIRM</name>
<feature type="domain" description="Methyltransferase" evidence="1">
    <location>
        <begin position="71"/>
        <end position="158"/>
    </location>
</feature>
<dbReference type="Gene3D" id="3.40.50.150">
    <property type="entry name" value="Vaccinia Virus protein VP39"/>
    <property type="match status" value="1"/>
</dbReference>
<keyword evidence="3" id="KW-1185">Reference proteome</keyword>
<comment type="caution">
    <text evidence="2">The sequence shown here is derived from an EMBL/GenBank/DDBJ whole genome shotgun (WGS) entry which is preliminary data.</text>
</comment>
<dbReference type="InterPro" id="IPR029063">
    <property type="entry name" value="SAM-dependent_MTases_sf"/>
</dbReference>
<evidence type="ECO:0000259" key="1">
    <source>
        <dbReference type="Pfam" id="PF13649"/>
    </source>
</evidence>
<evidence type="ECO:0000313" key="2">
    <source>
        <dbReference type="EMBL" id="MBC5647719.1"/>
    </source>
</evidence>
<protein>
    <submittedName>
        <fullName evidence="2">Methyltransferase domain-containing protein</fullName>
    </submittedName>
</protein>
<gene>
    <name evidence="2" type="ORF">H8S18_05180</name>
</gene>
<dbReference type="InterPro" id="IPR041698">
    <property type="entry name" value="Methyltransf_25"/>
</dbReference>
<evidence type="ECO:0000313" key="3">
    <source>
        <dbReference type="Proteomes" id="UP000606889"/>
    </source>
</evidence>
<organism evidence="2 3">
    <name type="scientific">Christensenella tenuis</name>
    <dbReference type="NCBI Taxonomy" id="2763033"/>
    <lineage>
        <taxon>Bacteria</taxon>
        <taxon>Bacillati</taxon>
        <taxon>Bacillota</taxon>
        <taxon>Clostridia</taxon>
        <taxon>Christensenellales</taxon>
        <taxon>Christensenellaceae</taxon>
        <taxon>Christensenella</taxon>
    </lineage>
</organism>
<dbReference type="GO" id="GO:0032259">
    <property type="term" value="P:methylation"/>
    <property type="evidence" value="ECO:0007669"/>
    <property type="project" value="UniProtKB-KW"/>
</dbReference>
<keyword evidence="2" id="KW-0489">Methyltransferase</keyword>
<dbReference type="SUPFAM" id="SSF53335">
    <property type="entry name" value="S-adenosyl-L-methionine-dependent methyltransferases"/>
    <property type="match status" value="1"/>
</dbReference>
<dbReference type="CDD" id="cd02440">
    <property type="entry name" value="AdoMet_MTases"/>
    <property type="match status" value="1"/>
</dbReference>
<proteinExistence type="predicted"/>
<reference evidence="2 3" key="1">
    <citation type="submission" date="2020-08" db="EMBL/GenBank/DDBJ databases">
        <title>Genome public.</title>
        <authorList>
            <person name="Liu C."/>
            <person name="Sun Q."/>
        </authorList>
    </citation>
    <scope>NUCLEOTIDE SEQUENCE [LARGE SCALE GENOMIC DNA]</scope>
    <source>
        <strain evidence="2 3">NSJ-35</strain>
    </source>
</reference>